<protein>
    <submittedName>
        <fullName evidence="1">Uncharacterized protein</fullName>
    </submittedName>
</protein>
<name>A0AA90GU63_9ACTN</name>
<dbReference type="RefSeq" id="WP_271317342.1">
    <property type="nucleotide sequence ID" value="NZ_JABXJJ020000002.1"/>
</dbReference>
<comment type="caution">
    <text evidence="1">The sequence shown here is derived from an EMBL/GenBank/DDBJ whole genome shotgun (WGS) entry which is preliminary data.</text>
</comment>
<sequence>MTTPVAPVAPEPGTTAEYVHQLIILDGNTQVEYPWTVQSPFVLAPDDEQAAALMQTIADALPPNPYGWRVNGS</sequence>
<organism evidence="1">
    <name type="scientific">Streptantibioticus silvisoli</name>
    <dbReference type="NCBI Taxonomy" id="2705255"/>
    <lineage>
        <taxon>Bacteria</taxon>
        <taxon>Bacillati</taxon>
        <taxon>Actinomycetota</taxon>
        <taxon>Actinomycetes</taxon>
        <taxon>Kitasatosporales</taxon>
        <taxon>Streptomycetaceae</taxon>
        <taxon>Streptantibioticus</taxon>
    </lineage>
</organism>
<dbReference type="AlphaFoldDB" id="A0AA90GU63"/>
<reference evidence="1" key="1">
    <citation type="submission" date="2023-05" db="EMBL/GenBank/DDBJ databases">
        <title>Streptantibioticus silvisoli sp. nov., acidotolerant actinomycetes 1 from pine litter.</title>
        <authorList>
            <person name="Swiecimska M."/>
            <person name="Golinska P."/>
            <person name="Sangal V."/>
            <person name="Wachnowicz B."/>
            <person name="Goodfellow M."/>
        </authorList>
    </citation>
    <scope>NUCLEOTIDE SEQUENCE</scope>
    <source>
        <strain evidence="1">SL13</strain>
    </source>
</reference>
<gene>
    <name evidence="1" type="ORF">POF50_001935</name>
</gene>
<dbReference type="EMBL" id="JABXJJ020000002">
    <property type="protein sequence ID" value="MDI5968118.1"/>
    <property type="molecule type" value="Genomic_DNA"/>
</dbReference>
<accession>A0AA90GU63</accession>
<proteinExistence type="predicted"/>
<evidence type="ECO:0000313" key="1">
    <source>
        <dbReference type="EMBL" id="MDI5968118.1"/>
    </source>
</evidence>